<feature type="transmembrane region" description="Helical" evidence="1">
    <location>
        <begin position="100"/>
        <end position="119"/>
    </location>
</feature>
<feature type="transmembrane region" description="Helical" evidence="1">
    <location>
        <begin position="70"/>
        <end position="94"/>
    </location>
</feature>
<reference evidence="2 3" key="1">
    <citation type="submission" date="2019-06" db="EMBL/GenBank/DDBJ databases">
        <title>YIM 131921 draft genome.</title>
        <authorList>
            <person name="Jiang L."/>
        </authorList>
    </citation>
    <scope>NUCLEOTIDE SEQUENCE [LARGE SCALE GENOMIC DNA]</scope>
    <source>
        <strain evidence="2 3">YIM 131921</strain>
    </source>
</reference>
<keyword evidence="1" id="KW-1133">Transmembrane helix</keyword>
<organism evidence="2 3">
    <name type="scientific">Rubellimicrobium rubrum</name>
    <dbReference type="NCBI Taxonomy" id="2585369"/>
    <lineage>
        <taxon>Bacteria</taxon>
        <taxon>Pseudomonadati</taxon>
        <taxon>Pseudomonadota</taxon>
        <taxon>Alphaproteobacteria</taxon>
        <taxon>Rhodobacterales</taxon>
        <taxon>Roseobacteraceae</taxon>
        <taxon>Rubellimicrobium</taxon>
    </lineage>
</organism>
<evidence type="ECO:0000313" key="2">
    <source>
        <dbReference type="EMBL" id="TNC47730.1"/>
    </source>
</evidence>
<dbReference type="Proteomes" id="UP000305887">
    <property type="component" value="Unassembled WGS sequence"/>
</dbReference>
<keyword evidence="1" id="KW-0472">Membrane</keyword>
<comment type="caution">
    <text evidence="2">The sequence shown here is derived from an EMBL/GenBank/DDBJ whole genome shotgun (WGS) entry which is preliminary data.</text>
</comment>
<proteinExistence type="predicted"/>
<protein>
    <submittedName>
        <fullName evidence="2">Uncharacterized protein</fullName>
    </submittedName>
</protein>
<evidence type="ECO:0000313" key="3">
    <source>
        <dbReference type="Proteomes" id="UP000305887"/>
    </source>
</evidence>
<gene>
    <name evidence="2" type="ORF">FHG66_16070</name>
</gene>
<name>A0A5C4MTQ4_9RHOB</name>
<keyword evidence="3" id="KW-1185">Reference proteome</keyword>
<keyword evidence="1" id="KW-0812">Transmembrane</keyword>
<accession>A0A5C4MTQ4</accession>
<feature type="transmembrane region" description="Helical" evidence="1">
    <location>
        <begin position="12"/>
        <end position="37"/>
    </location>
</feature>
<dbReference type="RefSeq" id="WP_139078075.1">
    <property type="nucleotide sequence ID" value="NZ_VDFU01000023.1"/>
</dbReference>
<dbReference type="AlphaFoldDB" id="A0A5C4MTQ4"/>
<evidence type="ECO:0000256" key="1">
    <source>
        <dbReference type="SAM" id="Phobius"/>
    </source>
</evidence>
<dbReference type="EMBL" id="VDFU01000023">
    <property type="protein sequence ID" value="TNC47730.1"/>
    <property type="molecule type" value="Genomic_DNA"/>
</dbReference>
<dbReference type="OrthoDB" id="7570420at2"/>
<feature type="transmembrane region" description="Helical" evidence="1">
    <location>
        <begin position="43"/>
        <end position="63"/>
    </location>
</feature>
<sequence length="134" mass="13808">MSSRSLPTLSTILVLDAVACLAMGLGLASVAPAIAGFTDLPSAFVRAAGVVLLPIGVFILMVASRSEIRAWAVPLIVTGNLAWVLLSVSLPLAGLVQPNALGWAFLLGQALAVATLTALEHTQARRIGRRAQAV</sequence>